<feature type="transmembrane region" description="Helical" evidence="1">
    <location>
        <begin position="36"/>
        <end position="54"/>
    </location>
</feature>
<accession>A0A650DEA5</accession>
<gene>
    <name evidence="3" type="primary">ymf69</name>
</gene>
<geneLocation type="mitochondrion" evidence="3"/>
<sequence>MLQKIFLYDINNIKNNFIKNKNKFKNLFKKYQPLRLYMYLSNIYYLFIMETYIINLNSNNSFFYKYNWNFI</sequence>
<protein>
    <submittedName>
        <fullName evidence="3">Ymf69</fullName>
    </submittedName>
</protein>
<dbReference type="EMBL" id="MN025427">
    <property type="protein sequence ID" value="QGS65268.1"/>
    <property type="molecule type" value="Genomic_DNA"/>
</dbReference>
<keyword evidence="1" id="KW-0472">Membrane</keyword>
<dbReference type="AlphaFoldDB" id="A0A650DEA5"/>
<organism evidence="3">
    <name type="scientific">Tetrahymena rostrata</name>
    <dbReference type="NCBI Taxonomy" id="5909"/>
    <lineage>
        <taxon>Eukaryota</taxon>
        <taxon>Sar</taxon>
        <taxon>Alveolata</taxon>
        <taxon>Ciliophora</taxon>
        <taxon>Intramacronucleata</taxon>
        <taxon>Oligohymenophorea</taxon>
        <taxon>Hymenostomatida</taxon>
        <taxon>Tetrahymenina</taxon>
        <taxon>Tetrahymenidae</taxon>
        <taxon>Tetrahymena</taxon>
    </lineage>
</organism>
<evidence type="ECO:0000313" key="3">
    <source>
        <dbReference type="EMBL" id="QGS65268.1"/>
    </source>
</evidence>
<name>A0A650DEA5_TETRO</name>
<evidence type="ECO:0000313" key="2">
    <source>
        <dbReference type="EMBL" id="QBI37891.1"/>
    </source>
</evidence>
<dbReference type="EMBL" id="MG744346">
    <property type="protein sequence ID" value="QBI37891.1"/>
    <property type="molecule type" value="Genomic_DNA"/>
</dbReference>
<proteinExistence type="predicted"/>
<reference evidence="3" key="2">
    <citation type="submission" date="2019-06" db="EMBL/GenBank/DDBJ databases">
        <title>Mitochondrial genome of Tetrahymena rostrata TRAUS.</title>
        <authorList>
            <person name="Watt A.E."/>
            <person name="Billman-Jacobe H."/>
            <person name="Young N.D."/>
        </authorList>
    </citation>
    <scope>NUCLEOTIDE SEQUENCE</scope>
    <source>
        <strain evidence="3">TRAUS</strain>
    </source>
</reference>
<keyword evidence="1" id="KW-1133">Transmembrane helix</keyword>
<keyword evidence="1" id="KW-0812">Transmembrane</keyword>
<evidence type="ECO:0000256" key="1">
    <source>
        <dbReference type="SAM" id="Phobius"/>
    </source>
</evidence>
<reference evidence="2" key="1">
    <citation type="submission" date="2018-01" db="EMBL/GenBank/DDBJ databases">
        <title>Mitochondrial genome sequences of Tetrahymena rostrata.</title>
        <authorList>
            <person name="Billman-Jacobe H."/>
            <person name="Young N."/>
        </authorList>
    </citation>
    <scope>NUCLEOTIDE SEQUENCE</scope>
    <source>
        <strain evidence="2">TRAUS</strain>
    </source>
</reference>
<keyword evidence="3" id="KW-0496">Mitochondrion</keyword>